<dbReference type="Gene3D" id="3.30.70.1440">
    <property type="entry name" value="Multidrug efflux transporter AcrB pore domain"/>
    <property type="match status" value="1"/>
</dbReference>
<feature type="transmembrane region" description="Helical" evidence="1">
    <location>
        <begin position="984"/>
        <end position="1011"/>
    </location>
</feature>
<feature type="transmembrane region" description="Helical" evidence="1">
    <location>
        <begin position="523"/>
        <end position="545"/>
    </location>
</feature>
<protein>
    <submittedName>
        <fullName evidence="2">Multidrug transporter</fullName>
    </submittedName>
</protein>
<dbReference type="EMBL" id="AVPE01000007">
    <property type="protein sequence ID" value="KGX92127.1"/>
    <property type="molecule type" value="Genomic_DNA"/>
</dbReference>
<proteinExistence type="predicted"/>
<feature type="transmembrane region" description="Helical" evidence="1">
    <location>
        <begin position="353"/>
        <end position="371"/>
    </location>
</feature>
<sequence>MNWIIRYRKMVWVFITLLVLTGIFTYLQLPKREIPEINVNVASITTSYPGATPQEIEQSITTPLENEIEGINGIDSYQSASTTGFSSLTVTLEGGVDTNTTYSKIRQAVSDVSRTFPENANDSNVETDLQASAVASYHLQAENHEELYNLQDEVELWKEQLESIGDVDYVQVKGLPSEELLVNLDLEQLNENAINPGNVIDAINQELKPGAIGTVEQNDQRYQLLIKKASDWQQLEDLSVGKNGEGESVRLGDIGSISLTLKDEEDIITYKEKPSLSLTVLAKEGVNISALQDEITTKVDELSSELPESISVEQFYTQSTIIEEVFTNLLSSFGFSLLAVLVVMLLGLPVSSAILVAIAIPISVLVGLIPLPYTGVDLNQISIIGIIIAIGILVDDAIVVNDNIQRRYQLGDNALQGVIQGVKEVRLSIFTSTLMIVFSFFPLTFLSGTNGDFIRALPMTLICTIIASTILSLTLIPTVQYGRKKRNKKMNSEGKVGLLGGLFQKLETGYADSVLPKVSKRPVIFGVSGILLCVALLFLATRIPFEFFPEADRQEVTVSVTYSQETPIEKTTEQLQTMEQYIQEETDKITETAVFAGNGMPALFSSGLERTGEYTGQLLVRVDKDKTSASSFIDEWEPKLRDEFKDAEIFLETIVSGPPPSPPVEVQIQGPELDQLLSIARDLKGDLEGISTSNLVTLNMNNEQPALQYTLDRDFMAENSISLQSVTSQLQIANTGIPLSTIDTGSEQLPMRLLVDDGDSDGLDLSELTVVSSAQSQSGPPTTYTLDEFISTEETNQVGTIPHVDGERTITLRAYGEEGSTFQSDAADTVDAFEESLPEDYAFTQSGQSDAATEFFIEVSKLFLIVLFLIYLVIAVQFNSLLMPFLITATVFLAITGAIVGLFVFQEPLSFLAVLGIVSLSGIVVRNSVILVEFTEQNLKQSMAVEEAIKEAGRTRIRPIVLTTLTSIAALVPIIFSGDQLFQPLAVSIVAGLAFSTLLTLLLLPAFYLILYKVTGRHKKEQPSS</sequence>
<keyword evidence="3" id="KW-1185">Reference proteome</keyword>
<feature type="transmembrane region" description="Helical" evidence="1">
    <location>
        <begin position="457"/>
        <end position="479"/>
    </location>
</feature>
<dbReference type="GO" id="GO:0005886">
    <property type="term" value="C:plasma membrane"/>
    <property type="evidence" value="ECO:0007669"/>
    <property type="project" value="TreeGrafter"/>
</dbReference>
<dbReference type="PRINTS" id="PR00702">
    <property type="entry name" value="ACRIFLAVINRP"/>
</dbReference>
<feature type="transmembrane region" description="Helical" evidence="1">
    <location>
        <begin position="960"/>
        <end position="978"/>
    </location>
</feature>
<dbReference type="PANTHER" id="PTHR32063">
    <property type="match status" value="1"/>
</dbReference>
<organism evidence="2 3">
    <name type="scientific">Pontibacillus halophilus JSM 076056 = DSM 19796</name>
    <dbReference type="NCBI Taxonomy" id="1385510"/>
    <lineage>
        <taxon>Bacteria</taxon>
        <taxon>Bacillati</taxon>
        <taxon>Bacillota</taxon>
        <taxon>Bacilli</taxon>
        <taxon>Bacillales</taxon>
        <taxon>Bacillaceae</taxon>
        <taxon>Pontibacillus</taxon>
    </lineage>
</organism>
<feature type="transmembrane region" description="Helical" evidence="1">
    <location>
        <begin position="425"/>
        <end position="445"/>
    </location>
</feature>
<dbReference type="STRING" id="1385510.GCA_000425205_00703"/>
<keyword evidence="1" id="KW-0472">Membrane</keyword>
<dbReference type="Gene3D" id="1.20.1640.10">
    <property type="entry name" value="Multidrug efflux transporter AcrB transmembrane domain"/>
    <property type="match status" value="2"/>
</dbReference>
<dbReference type="SUPFAM" id="SSF82866">
    <property type="entry name" value="Multidrug efflux transporter AcrB transmembrane domain"/>
    <property type="match status" value="2"/>
</dbReference>
<dbReference type="InterPro" id="IPR027463">
    <property type="entry name" value="AcrB_DN_DC_subdom"/>
</dbReference>
<feature type="transmembrane region" description="Helical" evidence="1">
    <location>
        <begin position="855"/>
        <end position="874"/>
    </location>
</feature>
<keyword evidence="1" id="KW-0812">Transmembrane</keyword>
<dbReference type="AlphaFoldDB" id="A0A0A5I8G0"/>
<gene>
    <name evidence="2" type="ORF">N781_17630</name>
</gene>
<feature type="transmembrane region" description="Helical" evidence="1">
    <location>
        <begin position="325"/>
        <end position="346"/>
    </location>
</feature>
<dbReference type="OrthoDB" id="9757876at2"/>
<feature type="transmembrane region" description="Helical" evidence="1">
    <location>
        <begin position="383"/>
        <end position="404"/>
    </location>
</feature>
<dbReference type="SUPFAM" id="SSF82714">
    <property type="entry name" value="Multidrug efflux transporter AcrB TolC docking domain, DN and DC subdomains"/>
    <property type="match status" value="2"/>
</dbReference>
<evidence type="ECO:0000313" key="2">
    <source>
        <dbReference type="EMBL" id="KGX92127.1"/>
    </source>
</evidence>
<reference evidence="2 3" key="1">
    <citation type="submission" date="2013-08" db="EMBL/GenBank/DDBJ databases">
        <authorList>
            <person name="Huang J."/>
            <person name="Wang G."/>
        </authorList>
    </citation>
    <scope>NUCLEOTIDE SEQUENCE [LARGE SCALE GENOMIC DNA]</scope>
    <source>
        <strain evidence="2 3">JSM 076056</strain>
    </source>
</reference>
<evidence type="ECO:0000256" key="1">
    <source>
        <dbReference type="SAM" id="Phobius"/>
    </source>
</evidence>
<dbReference type="Gene3D" id="3.30.70.1320">
    <property type="entry name" value="Multidrug efflux transporter AcrB pore domain like"/>
    <property type="match status" value="1"/>
</dbReference>
<dbReference type="RefSeq" id="WP_026799476.1">
    <property type="nucleotide sequence ID" value="NZ_AULI01000002.1"/>
</dbReference>
<accession>A0A0A5I8G0</accession>
<dbReference type="Gene3D" id="3.30.2090.10">
    <property type="entry name" value="Multidrug efflux transporter AcrB TolC docking domain, DN and DC subdomains"/>
    <property type="match status" value="2"/>
</dbReference>
<feature type="transmembrane region" description="Helical" evidence="1">
    <location>
        <begin position="881"/>
        <end position="905"/>
    </location>
</feature>
<dbReference type="GO" id="GO:0042910">
    <property type="term" value="F:xenobiotic transmembrane transporter activity"/>
    <property type="evidence" value="ECO:0007669"/>
    <property type="project" value="TreeGrafter"/>
</dbReference>
<name>A0A0A5I8G0_9BACI</name>
<evidence type="ECO:0000313" key="3">
    <source>
        <dbReference type="Proteomes" id="UP000030528"/>
    </source>
</evidence>
<dbReference type="SUPFAM" id="SSF82693">
    <property type="entry name" value="Multidrug efflux transporter AcrB pore domain, PN1, PN2, PC1 and PC2 subdomains"/>
    <property type="match status" value="1"/>
</dbReference>
<comment type="caution">
    <text evidence="2">The sequence shown here is derived from an EMBL/GenBank/DDBJ whole genome shotgun (WGS) entry which is preliminary data.</text>
</comment>
<dbReference type="Pfam" id="PF00873">
    <property type="entry name" value="ACR_tran"/>
    <property type="match status" value="1"/>
</dbReference>
<dbReference type="InterPro" id="IPR001036">
    <property type="entry name" value="Acrflvin-R"/>
</dbReference>
<dbReference type="Gene3D" id="3.30.70.1430">
    <property type="entry name" value="Multidrug efflux transporter AcrB pore domain"/>
    <property type="match status" value="2"/>
</dbReference>
<feature type="transmembrane region" description="Helical" evidence="1">
    <location>
        <begin position="12"/>
        <end position="29"/>
    </location>
</feature>
<feature type="transmembrane region" description="Helical" evidence="1">
    <location>
        <begin position="911"/>
        <end position="932"/>
    </location>
</feature>
<dbReference type="Proteomes" id="UP000030528">
    <property type="component" value="Unassembled WGS sequence"/>
</dbReference>
<dbReference type="PANTHER" id="PTHR32063:SF18">
    <property type="entry name" value="CATION EFFLUX SYSTEM PROTEIN"/>
    <property type="match status" value="1"/>
</dbReference>
<keyword evidence="1" id="KW-1133">Transmembrane helix</keyword>
<dbReference type="eggNOG" id="COG0841">
    <property type="taxonomic scope" value="Bacteria"/>
</dbReference>